<dbReference type="GO" id="GO:0016020">
    <property type="term" value="C:membrane"/>
    <property type="evidence" value="ECO:0007669"/>
    <property type="project" value="UniProtKB-SubCell"/>
</dbReference>
<dbReference type="PROSITE" id="PS50850">
    <property type="entry name" value="MFS"/>
    <property type="match status" value="1"/>
</dbReference>
<evidence type="ECO:0000256" key="4">
    <source>
        <dbReference type="ARBA" id="ARBA00022989"/>
    </source>
</evidence>
<dbReference type="InterPro" id="IPR020846">
    <property type="entry name" value="MFS_dom"/>
</dbReference>
<dbReference type="InterPro" id="IPR011701">
    <property type="entry name" value="MFS"/>
</dbReference>
<feature type="transmembrane region" description="Helical" evidence="6">
    <location>
        <begin position="14"/>
        <end position="31"/>
    </location>
</feature>
<evidence type="ECO:0000256" key="2">
    <source>
        <dbReference type="ARBA" id="ARBA00022448"/>
    </source>
</evidence>
<dbReference type="EMBL" id="VRZA01000002">
    <property type="protein sequence ID" value="TXS95284.1"/>
    <property type="molecule type" value="Genomic_DNA"/>
</dbReference>
<dbReference type="Pfam" id="PF07690">
    <property type="entry name" value="MFS_1"/>
    <property type="match status" value="1"/>
</dbReference>
<feature type="transmembrane region" description="Helical" evidence="6">
    <location>
        <begin position="355"/>
        <end position="373"/>
    </location>
</feature>
<feature type="transmembrane region" description="Helical" evidence="6">
    <location>
        <begin position="297"/>
        <end position="317"/>
    </location>
</feature>
<evidence type="ECO:0000313" key="9">
    <source>
        <dbReference type="Proteomes" id="UP000321039"/>
    </source>
</evidence>
<sequence length="448" mass="47851">MKQEASTTVIPDTVRHYVLGILLLTYVFNFVDRQILAILLSPIKSEMGFSDSALGFLTGFGFALFYVAVGIPMAMWADRGNRRNIIALSLTIWSGMTALCGLAQNFVQLALARIGVGIGEAGCSPPAHSMIADLYGQQRRATALAIYSLGVPFGVLLGFVIGGWVNELYGWRMAFLAAGIPGLVLAFVVRFTLPEPPRGLAENRPAEQASPTLSDTIGFLLRRPAFIHMVAGGALSAFVGYAVLGWIPSVFIRSHGMTTGEVGTWLGLILGIPGGLGIMLGGHLADSLGATDRRWSLWIVSVAQLVAMPFYIAVFLSGDANSALWFLVVPVALGNFYQATTFAQTQGLVPLRMRATAAAIMLFVLNVIGLGLGPTTVGLLSDVLGPRFGDDSLRYSLTVLSLACLWAAYHYYKAGQHLPHDLVALPDTPLCQDDASELVDGHLQHGAS</sequence>
<feature type="transmembrane region" description="Helical" evidence="6">
    <location>
        <begin position="171"/>
        <end position="193"/>
    </location>
</feature>
<feature type="domain" description="Major facilitator superfamily (MFS) profile" evidence="7">
    <location>
        <begin position="18"/>
        <end position="416"/>
    </location>
</feature>
<evidence type="ECO:0000313" key="8">
    <source>
        <dbReference type="EMBL" id="TXS95284.1"/>
    </source>
</evidence>
<dbReference type="PANTHER" id="PTHR23505">
    <property type="entry name" value="SPINSTER"/>
    <property type="match status" value="1"/>
</dbReference>
<dbReference type="RefSeq" id="WP_148067195.1">
    <property type="nucleotide sequence ID" value="NZ_VRZA01000002.1"/>
</dbReference>
<evidence type="ECO:0000256" key="3">
    <source>
        <dbReference type="ARBA" id="ARBA00022692"/>
    </source>
</evidence>
<dbReference type="Proteomes" id="UP000321039">
    <property type="component" value="Unassembled WGS sequence"/>
</dbReference>
<protein>
    <submittedName>
        <fullName evidence="8">MFS transporter</fullName>
    </submittedName>
</protein>
<dbReference type="Gene3D" id="1.20.1250.20">
    <property type="entry name" value="MFS general substrate transporter like domains"/>
    <property type="match status" value="1"/>
</dbReference>
<accession>A0A5C9A5I2</accession>
<dbReference type="GO" id="GO:0022857">
    <property type="term" value="F:transmembrane transporter activity"/>
    <property type="evidence" value="ECO:0007669"/>
    <property type="project" value="InterPro"/>
</dbReference>
<dbReference type="AlphaFoldDB" id="A0A5C9A5I2"/>
<keyword evidence="3 6" id="KW-0812">Transmembrane</keyword>
<name>A0A5C9A5I2_9GAMM</name>
<feature type="transmembrane region" description="Helical" evidence="6">
    <location>
        <begin position="393"/>
        <end position="412"/>
    </location>
</feature>
<evidence type="ECO:0000256" key="6">
    <source>
        <dbReference type="SAM" id="Phobius"/>
    </source>
</evidence>
<dbReference type="SUPFAM" id="SSF103473">
    <property type="entry name" value="MFS general substrate transporter"/>
    <property type="match status" value="1"/>
</dbReference>
<keyword evidence="9" id="KW-1185">Reference proteome</keyword>
<keyword evidence="4 6" id="KW-1133">Transmembrane helix</keyword>
<evidence type="ECO:0000256" key="5">
    <source>
        <dbReference type="ARBA" id="ARBA00023136"/>
    </source>
</evidence>
<evidence type="ECO:0000259" key="7">
    <source>
        <dbReference type="PROSITE" id="PS50850"/>
    </source>
</evidence>
<reference evidence="8 9" key="1">
    <citation type="submission" date="2019-08" db="EMBL/GenBank/DDBJ databases">
        <title>Parahaliea maris sp. nov., isolated from the surface seawater.</title>
        <authorList>
            <person name="Liu Y."/>
        </authorList>
    </citation>
    <scope>NUCLEOTIDE SEQUENCE [LARGE SCALE GENOMIC DNA]</scope>
    <source>
        <strain evidence="8 9">HSLHS9</strain>
    </source>
</reference>
<feature type="transmembrane region" description="Helical" evidence="6">
    <location>
        <begin position="323"/>
        <end position="343"/>
    </location>
</feature>
<keyword evidence="5 6" id="KW-0472">Membrane</keyword>
<feature type="transmembrane region" description="Helical" evidence="6">
    <location>
        <begin position="264"/>
        <end position="285"/>
    </location>
</feature>
<dbReference type="CDD" id="cd17328">
    <property type="entry name" value="MFS_spinster_like"/>
    <property type="match status" value="1"/>
</dbReference>
<feature type="transmembrane region" description="Helical" evidence="6">
    <location>
        <begin position="144"/>
        <end position="165"/>
    </location>
</feature>
<comment type="caution">
    <text evidence="8">The sequence shown here is derived from an EMBL/GenBank/DDBJ whole genome shotgun (WGS) entry which is preliminary data.</text>
</comment>
<keyword evidence="2" id="KW-0813">Transport</keyword>
<gene>
    <name evidence="8" type="ORF">FV139_05140</name>
</gene>
<evidence type="ECO:0000256" key="1">
    <source>
        <dbReference type="ARBA" id="ARBA00004141"/>
    </source>
</evidence>
<dbReference type="InterPro" id="IPR036259">
    <property type="entry name" value="MFS_trans_sf"/>
</dbReference>
<feature type="transmembrane region" description="Helical" evidence="6">
    <location>
        <begin position="52"/>
        <end position="73"/>
    </location>
</feature>
<proteinExistence type="predicted"/>
<dbReference type="PANTHER" id="PTHR23505:SF79">
    <property type="entry name" value="PROTEIN SPINSTER"/>
    <property type="match status" value="1"/>
</dbReference>
<feature type="transmembrane region" description="Helical" evidence="6">
    <location>
        <begin position="225"/>
        <end position="244"/>
    </location>
</feature>
<dbReference type="InterPro" id="IPR044770">
    <property type="entry name" value="MFS_spinster-like"/>
</dbReference>
<organism evidence="8 9">
    <name type="scientific">Parahaliea maris</name>
    <dbReference type="NCBI Taxonomy" id="2716870"/>
    <lineage>
        <taxon>Bacteria</taxon>
        <taxon>Pseudomonadati</taxon>
        <taxon>Pseudomonadota</taxon>
        <taxon>Gammaproteobacteria</taxon>
        <taxon>Cellvibrionales</taxon>
        <taxon>Halieaceae</taxon>
        <taxon>Parahaliea</taxon>
    </lineage>
</organism>
<comment type="subcellular location">
    <subcellularLocation>
        <location evidence="1">Membrane</location>
        <topology evidence="1">Multi-pass membrane protein</topology>
    </subcellularLocation>
</comment>